<evidence type="ECO:0000313" key="1">
    <source>
        <dbReference type="EMBL" id="QJA73175.1"/>
    </source>
</evidence>
<dbReference type="EMBL" id="MT142008">
    <property type="protein sequence ID" value="QJA73175.1"/>
    <property type="molecule type" value="Genomic_DNA"/>
</dbReference>
<protein>
    <submittedName>
        <fullName evidence="1">Uncharacterized protein</fullName>
    </submittedName>
</protein>
<name>A0A6M3JWX9_9ZZZZ</name>
<reference evidence="1" key="1">
    <citation type="submission" date="2020-03" db="EMBL/GenBank/DDBJ databases">
        <title>The deep terrestrial virosphere.</title>
        <authorList>
            <person name="Holmfeldt K."/>
            <person name="Nilsson E."/>
            <person name="Simone D."/>
            <person name="Lopez-Fernandez M."/>
            <person name="Wu X."/>
            <person name="de Brujin I."/>
            <person name="Lundin D."/>
            <person name="Andersson A."/>
            <person name="Bertilsson S."/>
            <person name="Dopson M."/>
        </authorList>
    </citation>
    <scope>NUCLEOTIDE SEQUENCE</scope>
    <source>
        <strain evidence="1">MM415A02446</strain>
    </source>
</reference>
<proteinExistence type="predicted"/>
<gene>
    <name evidence="1" type="ORF">MM415A02446_0002</name>
</gene>
<accession>A0A6M3JWX9</accession>
<dbReference type="AlphaFoldDB" id="A0A6M3JWX9"/>
<sequence>MKMNDVQTGYKIGYTDGFGDGMKAAKKCLDCEYSPHCDTDSDQKIDYCPNVVVREYWFTQL</sequence>
<organism evidence="1">
    <name type="scientific">viral metagenome</name>
    <dbReference type="NCBI Taxonomy" id="1070528"/>
    <lineage>
        <taxon>unclassified sequences</taxon>
        <taxon>metagenomes</taxon>
        <taxon>organismal metagenomes</taxon>
    </lineage>
</organism>